<keyword evidence="2" id="KW-1185">Reference proteome</keyword>
<accession>A0A0B2UCX3</accession>
<dbReference type="OrthoDB" id="2189682at2759"/>
<name>A0A0B2UCX3_9MICR</name>
<dbReference type="InParanoid" id="A0A0B2UCX3"/>
<proteinExistence type="predicted"/>
<dbReference type="AlphaFoldDB" id="A0A0B2UCX3"/>
<evidence type="ECO:0000313" key="2">
    <source>
        <dbReference type="Proteomes" id="UP000031056"/>
    </source>
</evidence>
<dbReference type="GeneID" id="26262641"/>
<dbReference type="Proteomes" id="UP000031056">
    <property type="component" value="Unassembled WGS sequence"/>
</dbReference>
<evidence type="ECO:0000313" key="1">
    <source>
        <dbReference type="EMBL" id="KHN68901.1"/>
    </source>
</evidence>
<dbReference type="RefSeq" id="XP_014562943.1">
    <property type="nucleotide sequence ID" value="XM_014707457.1"/>
</dbReference>
<organism evidence="1 2">
    <name type="scientific">Ordospora colligata OC4</name>
    <dbReference type="NCBI Taxonomy" id="1354746"/>
    <lineage>
        <taxon>Eukaryota</taxon>
        <taxon>Fungi</taxon>
        <taxon>Fungi incertae sedis</taxon>
        <taxon>Microsporidia</taxon>
        <taxon>Ordosporidae</taxon>
        <taxon>Ordospora</taxon>
    </lineage>
</organism>
<reference evidence="1 2" key="1">
    <citation type="journal article" date="2014" name="MBio">
        <title>The Ordospora colligata genome; evolution of extreme reduction in microsporidia and host-to-parasite horizontal gene transfer.</title>
        <authorList>
            <person name="Pombert J.-F."/>
            <person name="Haag K.L."/>
            <person name="Beidas S."/>
            <person name="Ebert D."/>
            <person name="Keeling P.J."/>
        </authorList>
    </citation>
    <scope>NUCLEOTIDE SEQUENCE [LARGE SCALE GENOMIC DNA]</scope>
    <source>
        <strain evidence="1 2">OC4</strain>
    </source>
</reference>
<protein>
    <submittedName>
        <fullName evidence="1">Uncharacterized protein</fullName>
    </submittedName>
</protein>
<sequence>MEQSDELIRRILDERALEALGTLKHVSKERGEQLQRALVQHFYAVRRPICYEEYADIAKRIGDECTKASVDIRRKGSFFDLDEL</sequence>
<comment type="caution">
    <text evidence="1">The sequence shown here is derived from an EMBL/GenBank/DDBJ whole genome shotgun (WGS) entry which is preliminary data.</text>
</comment>
<dbReference type="VEuPathDB" id="MicrosporidiaDB:M896_121240"/>
<dbReference type="EMBL" id="JOKQ01000012">
    <property type="protein sequence ID" value="KHN68901.1"/>
    <property type="molecule type" value="Genomic_DNA"/>
</dbReference>
<dbReference type="HOGENOM" id="CLU_171983_0_0_1"/>
<gene>
    <name evidence="1" type="ORF">M896_121240</name>
</gene>